<evidence type="ECO:0000256" key="8">
    <source>
        <dbReference type="SAM" id="SignalP"/>
    </source>
</evidence>
<proteinExistence type="predicted"/>
<dbReference type="GO" id="GO:0016020">
    <property type="term" value="C:membrane"/>
    <property type="evidence" value="ECO:0007669"/>
    <property type="project" value="UniProtKB-SubCell"/>
</dbReference>
<keyword evidence="2 7" id="KW-0812">Transmembrane</keyword>
<dbReference type="Pfam" id="PF06814">
    <property type="entry name" value="GOST_TM"/>
    <property type="match status" value="1"/>
</dbReference>
<dbReference type="EMBL" id="BPLR01012700">
    <property type="protein sequence ID" value="GIY55939.1"/>
    <property type="molecule type" value="Genomic_DNA"/>
</dbReference>
<accession>A0AAV4UE26</accession>
<dbReference type="GO" id="GO:0005794">
    <property type="term" value="C:Golgi apparatus"/>
    <property type="evidence" value="ECO:0007669"/>
    <property type="project" value="TreeGrafter"/>
</dbReference>
<dbReference type="Proteomes" id="UP001054945">
    <property type="component" value="Unassembled WGS sequence"/>
</dbReference>
<evidence type="ECO:0000256" key="3">
    <source>
        <dbReference type="ARBA" id="ARBA00022729"/>
    </source>
</evidence>
<reference evidence="10 11" key="1">
    <citation type="submission" date="2021-06" db="EMBL/GenBank/DDBJ databases">
        <title>Caerostris extrusa draft genome.</title>
        <authorList>
            <person name="Kono N."/>
            <person name="Arakawa K."/>
        </authorList>
    </citation>
    <scope>NUCLEOTIDE SEQUENCE [LARGE SCALE GENOMIC DNA]</scope>
</reference>
<dbReference type="InterPro" id="IPR009637">
    <property type="entry name" value="GPR107/GPR108-like"/>
</dbReference>
<dbReference type="PANTHER" id="PTHR21229:SF2">
    <property type="entry name" value="RE59932P"/>
    <property type="match status" value="1"/>
</dbReference>
<keyword evidence="11" id="KW-1185">Reference proteome</keyword>
<feature type="signal peptide" evidence="8">
    <location>
        <begin position="1"/>
        <end position="22"/>
    </location>
</feature>
<feature type="transmembrane region" description="Helical" evidence="7">
    <location>
        <begin position="343"/>
        <end position="367"/>
    </location>
</feature>
<evidence type="ECO:0000259" key="9">
    <source>
        <dbReference type="Pfam" id="PF06814"/>
    </source>
</evidence>
<evidence type="ECO:0000313" key="11">
    <source>
        <dbReference type="Proteomes" id="UP001054945"/>
    </source>
</evidence>
<feature type="region of interest" description="Disordered" evidence="6">
    <location>
        <begin position="147"/>
        <end position="211"/>
    </location>
</feature>
<feature type="transmembrane region" description="Helical" evidence="7">
    <location>
        <begin position="455"/>
        <end position="477"/>
    </location>
</feature>
<feature type="compositionally biased region" description="Basic and acidic residues" evidence="6">
    <location>
        <begin position="162"/>
        <end position="186"/>
    </location>
</feature>
<dbReference type="AlphaFoldDB" id="A0AAV4UE26"/>
<gene>
    <name evidence="10" type="primary">Gpr107</name>
    <name evidence="10" type="ORF">CEXT_575131</name>
</gene>
<keyword evidence="5 7" id="KW-0472">Membrane</keyword>
<comment type="caution">
    <text evidence="10">The sequence shown here is derived from an EMBL/GenBank/DDBJ whole genome shotgun (WGS) entry which is preliminary data.</text>
</comment>
<evidence type="ECO:0000256" key="1">
    <source>
        <dbReference type="ARBA" id="ARBA00004141"/>
    </source>
</evidence>
<feature type="transmembrane region" description="Helical" evidence="7">
    <location>
        <begin position="413"/>
        <end position="434"/>
    </location>
</feature>
<keyword evidence="4 7" id="KW-1133">Transmembrane helix</keyword>
<feature type="chain" id="PRO_5043652174" evidence="8">
    <location>
        <begin position="23"/>
        <end position="538"/>
    </location>
</feature>
<sequence length="538" mass="61794">MQLQNLIYTLLLISFQILAVISRSHHLTLINDDRSYFRISTFGFLAGGKLEVHLKFLTLSDKYSPKLGFTLTKTVSDSITPYMESQQNKCFLADDALTTDGNVQIVSFLLDLKHNQLLVNCSGLLPFLEIKSNFTDSDKLQPEKEMSHQISEVHSMIKQKRSVKEDDEKKEQEMLDQKKPSKEDKVNNPVTEPSMKEKAVTTVKETSTLENSPNTCGSFKIPFKSEIEEHRRKITNLKFIVIMKNEDAVGLYSLYFHNCAKNDQLLLPVNLSVAIIEHNGKNYLSAGEMDLPNLYFWIEEAFKIHYLMGLLVFLKSLSLLFSWDKLLYYCQRRVSYRSMGCLVLHYSFTQGALLFITIVLIGTGWAFIKHILSDKDKKIFMIVIPLQVLANVAKIIMEESEEGQSQHYTWREIFILVDLICCGAILFPVVLSIRHLQEASQTDGKAAINLEKLKLFRHFYVMIVCYIYFTRIIVTFIKNSISHHCSGQGNLPSERHPQFQVIPNSYKRHVPFDNLLFLSQSCAIRGWYLLTGLNSNAL</sequence>
<name>A0AAV4UE26_CAEEX</name>
<comment type="subcellular location">
    <subcellularLocation>
        <location evidence="1">Membrane</location>
        <topology evidence="1">Multi-pass membrane protein</topology>
    </subcellularLocation>
</comment>
<organism evidence="10 11">
    <name type="scientific">Caerostris extrusa</name>
    <name type="common">Bark spider</name>
    <name type="synonym">Caerostris bankana</name>
    <dbReference type="NCBI Taxonomy" id="172846"/>
    <lineage>
        <taxon>Eukaryota</taxon>
        <taxon>Metazoa</taxon>
        <taxon>Ecdysozoa</taxon>
        <taxon>Arthropoda</taxon>
        <taxon>Chelicerata</taxon>
        <taxon>Arachnida</taxon>
        <taxon>Araneae</taxon>
        <taxon>Araneomorphae</taxon>
        <taxon>Entelegynae</taxon>
        <taxon>Araneoidea</taxon>
        <taxon>Araneidae</taxon>
        <taxon>Caerostris</taxon>
    </lineage>
</organism>
<evidence type="ECO:0000256" key="7">
    <source>
        <dbReference type="SAM" id="Phobius"/>
    </source>
</evidence>
<evidence type="ECO:0000313" key="10">
    <source>
        <dbReference type="EMBL" id="GIY55939.1"/>
    </source>
</evidence>
<dbReference type="PANTHER" id="PTHR21229">
    <property type="entry name" value="LUNG SEVEN TRANSMEMBRANE RECEPTOR"/>
    <property type="match status" value="1"/>
</dbReference>
<protein>
    <submittedName>
        <fullName evidence="10">Protein GPR107</fullName>
    </submittedName>
</protein>
<evidence type="ECO:0000256" key="6">
    <source>
        <dbReference type="SAM" id="MobiDB-lite"/>
    </source>
</evidence>
<dbReference type="InterPro" id="IPR053937">
    <property type="entry name" value="GOST_TM"/>
</dbReference>
<keyword evidence="3 8" id="KW-0732">Signal</keyword>
<evidence type="ECO:0000256" key="4">
    <source>
        <dbReference type="ARBA" id="ARBA00022989"/>
    </source>
</evidence>
<feature type="domain" description="GOST seven transmembrane" evidence="9">
    <location>
        <begin position="299"/>
        <end position="472"/>
    </location>
</feature>
<evidence type="ECO:0000256" key="5">
    <source>
        <dbReference type="ARBA" id="ARBA00023136"/>
    </source>
</evidence>
<evidence type="ECO:0000256" key="2">
    <source>
        <dbReference type="ARBA" id="ARBA00022692"/>
    </source>
</evidence>
<feature type="transmembrane region" description="Helical" evidence="7">
    <location>
        <begin position="304"/>
        <end position="323"/>
    </location>
</feature>